<keyword evidence="2" id="KW-1185">Reference proteome</keyword>
<reference evidence="1 2" key="1">
    <citation type="journal article" date="2016" name="Genome Announc.">
        <title>Complete Genome Sequences of Aerococcus christensenii CCUG 28831T, Aerococcus sanguinicola CCUG 43001T, Aerococcus urinae CCUG 36881T, Aerococcus urinaeequi CCUG 28094T, Aerococcus urinaehominis CCUG 42038 BT, and Aerococcus viridans CCUG 4311T.</title>
        <authorList>
            <person name="Carkaci D."/>
            <person name="Dargis R."/>
            <person name="Nielsen X.C."/>
            <person name="Skovgaard O."/>
            <person name="Fuursted K."/>
            <person name="Christensen J.J."/>
        </authorList>
    </citation>
    <scope>NUCLEOTIDE SEQUENCE [LARGE SCALE GENOMIC DNA]</scope>
    <source>
        <strain evidence="1 2">CCUG42038B</strain>
    </source>
</reference>
<dbReference type="Proteomes" id="UP000062260">
    <property type="component" value="Chromosome"/>
</dbReference>
<organism evidence="1 2">
    <name type="scientific">Aerococcus urinaehominis</name>
    <dbReference type="NCBI Taxonomy" id="128944"/>
    <lineage>
        <taxon>Bacteria</taxon>
        <taxon>Bacillati</taxon>
        <taxon>Bacillota</taxon>
        <taxon>Bacilli</taxon>
        <taxon>Lactobacillales</taxon>
        <taxon>Aerococcaceae</taxon>
        <taxon>Aerococcus</taxon>
    </lineage>
</organism>
<accession>A0A109RH14</accession>
<dbReference type="AlphaFoldDB" id="A0A109RH14"/>
<name>A0A109RH14_9LACT</name>
<sequence>MFIVNYLKSIWSPSKIYYRRYQFNYFHILIIGTVLSLWLVWPFYACFQSDQDTMVSQDFATVHQQFPSQMAEEINQIEIVRGKITTDRELVYKGKQALAVINPQADKLESYLDQPGPSLLIFADNFVLEIGDRQYAAGLPDYWIIPNNQVNNENLFSQLNNSFQTELNNQARLIYTLSRHLVFTVGLAIAIFGYALVINHWRNQSRHNNRIYNFKECVAISLLAIGAPCMLTGLLAWLLLDNRILLLLILFAPAIMIYLSYRTTKFN</sequence>
<evidence type="ECO:0000313" key="2">
    <source>
        <dbReference type="Proteomes" id="UP000062260"/>
    </source>
</evidence>
<protein>
    <submittedName>
        <fullName evidence="1">Uncharacterized protein</fullName>
    </submittedName>
</protein>
<dbReference type="STRING" id="128944.AWM75_05995"/>
<reference evidence="2" key="2">
    <citation type="submission" date="2016-01" db="EMBL/GenBank/DDBJ databases">
        <title>Six Aerococcus type strain genome sequencing and assembly using PacBio and Illumina Hiseq.</title>
        <authorList>
            <person name="Carkaci D."/>
            <person name="Dargis R."/>
            <person name="Nielsen X.C."/>
            <person name="Skovgaard O."/>
            <person name="Fuursted K."/>
            <person name="Christensen J.J."/>
        </authorList>
    </citation>
    <scope>NUCLEOTIDE SEQUENCE [LARGE SCALE GENOMIC DNA]</scope>
    <source>
        <strain evidence="2">CCUG42038B</strain>
    </source>
</reference>
<gene>
    <name evidence="1" type="ORF">AWM75_05995</name>
</gene>
<dbReference type="InterPro" id="IPR009574">
    <property type="entry name" value="DUF1189"/>
</dbReference>
<proteinExistence type="predicted"/>
<dbReference type="Pfam" id="PF06691">
    <property type="entry name" value="DUF1189"/>
    <property type="match status" value="1"/>
</dbReference>
<evidence type="ECO:0000313" key="1">
    <source>
        <dbReference type="EMBL" id="AMB99576.1"/>
    </source>
</evidence>
<dbReference type="KEGG" id="auh:AWM75_05995"/>
<dbReference type="EMBL" id="CP014163">
    <property type="protein sequence ID" value="AMB99576.1"/>
    <property type="molecule type" value="Genomic_DNA"/>
</dbReference>